<evidence type="ECO:0000313" key="2">
    <source>
        <dbReference type="Proteomes" id="UP001295684"/>
    </source>
</evidence>
<evidence type="ECO:0000313" key="1">
    <source>
        <dbReference type="EMBL" id="CAI2385156.1"/>
    </source>
</evidence>
<protein>
    <submittedName>
        <fullName evidence="1">Uncharacterized protein</fullName>
    </submittedName>
</protein>
<name>A0AAD1Y730_EUPCR</name>
<dbReference type="EMBL" id="CAMPGE010027536">
    <property type="protein sequence ID" value="CAI2385156.1"/>
    <property type="molecule type" value="Genomic_DNA"/>
</dbReference>
<reference evidence="1" key="1">
    <citation type="submission" date="2023-07" db="EMBL/GenBank/DDBJ databases">
        <authorList>
            <consortium name="AG Swart"/>
            <person name="Singh M."/>
            <person name="Singh A."/>
            <person name="Seah K."/>
            <person name="Emmerich C."/>
        </authorList>
    </citation>
    <scope>NUCLEOTIDE SEQUENCE</scope>
    <source>
        <strain evidence="1">DP1</strain>
    </source>
</reference>
<sequence>METKPPLRLQTSPAKLEGHKQEKVDLISDVVKFVAELNESRYEGDTILITLQRLLSSSFVEKSEYAKEMDRVLKRQDLDLLHRNFDRLNTTVDKIDIKVNKLESFIDDIQKDVRNLQFEVNRKSDKTEFKILKETMKSLPREDEIKMIRSKLLKTASLDDLYDVKSRMSIVNEKMEEFMTKKFFSKGMHNVKKDLDVKISQFISKRDAIKIVDKKSHKLLDKLQDIDIEIRKIPQAFQSIDGMKSHLKNTVLKRDFADEKKKVDEFISEMRSKCLLKPHLESHKSEIQSFVQTCYEKLQEYTKDNKQAKMILRNFDEVLIEKASKFSIEELQLKIKELANTEQVNELKQYFNFKLQDTNIVIDKLREHVNENKNDVLGIISRETESIQKHLKEKIKEYLLSKTISPEEVQMMLSNKVDKNEIVEVKENKADKSQIQNGEEKHKLFAKQMQHLSVLIIELAKIASLDLDPNSPLLSNAKYLLQQSHKVFDWIKCFSKKSAPEPNLLDIKRNTEDGSLIKVRSIITKKMLKSTQNSPRKDELFHSFRSNSSRRCLHKEGEVQLFKDMADHPIVKAKKKMVYRSKRKESKDFLNLSKFKVSMTQNLFSQRSESVNLRKRPYVNIKSESKRFRSKKLDNTDEEDFLNSFSNLKRSLKNELGI</sequence>
<dbReference type="Proteomes" id="UP001295684">
    <property type="component" value="Unassembled WGS sequence"/>
</dbReference>
<gene>
    <name evidence="1" type="ORF">ECRASSUSDP1_LOCUS26704</name>
</gene>
<comment type="caution">
    <text evidence="1">The sequence shown here is derived from an EMBL/GenBank/DDBJ whole genome shotgun (WGS) entry which is preliminary data.</text>
</comment>
<dbReference type="AlphaFoldDB" id="A0AAD1Y730"/>
<keyword evidence="2" id="KW-1185">Reference proteome</keyword>
<organism evidence="1 2">
    <name type="scientific">Euplotes crassus</name>
    <dbReference type="NCBI Taxonomy" id="5936"/>
    <lineage>
        <taxon>Eukaryota</taxon>
        <taxon>Sar</taxon>
        <taxon>Alveolata</taxon>
        <taxon>Ciliophora</taxon>
        <taxon>Intramacronucleata</taxon>
        <taxon>Spirotrichea</taxon>
        <taxon>Hypotrichia</taxon>
        <taxon>Euplotida</taxon>
        <taxon>Euplotidae</taxon>
        <taxon>Moneuplotes</taxon>
    </lineage>
</organism>
<accession>A0AAD1Y730</accession>
<proteinExistence type="predicted"/>